<dbReference type="Proteomes" id="UP000070544">
    <property type="component" value="Unassembled WGS sequence"/>
</dbReference>
<feature type="non-terminal residue" evidence="1">
    <location>
        <position position="95"/>
    </location>
</feature>
<dbReference type="AlphaFoldDB" id="A0A139AGB7"/>
<proteinExistence type="predicted"/>
<reference evidence="1 2" key="1">
    <citation type="journal article" date="2015" name="Genome Biol. Evol.">
        <title>Phylogenomic analyses indicate that early fungi evolved digesting cell walls of algal ancestors of land plants.</title>
        <authorList>
            <person name="Chang Y."/>
            <person name="Wang S."/>
            <person name="Sekimoto S."/>
            <person name="Aerts A.L."/>
            <person name="Choi C."/>
            <person name="Clum A."/>
            <person name="LaButti K.M."/>
            <person name="Lindquist E.A."/>
            <person name="Yee Ngan C."/>
            <person name="Ohm R.A."/>
            <person name="Salamov A.A."/>
            <person name="Grigoriev I.V."/>
            <person name="Spatafora J.W."/>
            <person name="Berbee M.L."/>
        </authorList>
    </citation>
    <scope>NUCLEOTIDE SEQUENCE [LARGE SCALE GENOMIC DNA]</scope>
    <source>
        <strain evidence="1 2">JEL478</strain>
    </source>
</reference>
<protein>
    <submittedName>
        <fullName evidence="1">Uncharacterized protein</fullName>
    </submittedName>
</protein>
<accession>A0A139AGB7</accession>
<dbReference type="EMBL" id="KQ965760">
    <property type="protein sequence ID" value="KXS15739.1"/>
    <property type="molecule type" value="Genomic_DNA"/>
</dbReference>
<name>A0A139AGB7_GONPJ</name>
<sequence length="95" mass="10622">MKYPADGPTILSAFQPKHSVASSTMVYRTRGLLPRVPEEHCMNEMSTAVLTPLCDGRSQEHLSGHLRGLSLPSLCSYGMVSLTNFTRRRCQRSRI</sequence>
<evidence type="ECO:0000313" key="1">
    <source>
        <dbReference type="EMBL" id="KXS15739.1"/>
    </source>
</evidence>
<organism evidence="1 2">
    <name type="scientific">Gonapodya prolifera (strain JEL478)</name>
    <name type="common">Monoblepharis prolifera</name>
    <dbReference type="NCBI Taxonomy" id="1344416"/>
    <lineage>
        <taxon>Eukaryota</taxon>
        <taxon>Fungi</taxon>
        <taxon>Fungi incertae sedis</taxon>
        <taxon>Chytridiomycota</taxon>
        <taxon>Chytridiomycota incertae sedis</taxon>
        <taxon>Monoblepharidomycetes</taxon>
        <taxon>Monoblepharidales</taxon>
        <taxon>Gonapodyaceae</taxon>
        <taxon>Gonapodya</taxon>
    </lineage>
</organism>
<gene>
    <name evidence="1" type="ORF">M427DRAFT_56569</name>
</gene>
<evidence type="ECO:0000313" key="2">
    <source>
        <dbReference type="Proteomes" id="UP000070544"/>
    </source>
</evidence>
<keyword evidence="2" id="KW-1185">Reference proteome</keyword>